<reference evidence="2 3" key="1">
    <citation type="submission" date="2016-10" db="EMBL/GenBank/DDBJ databases">
        <authorList>
            <person name="de Groot N.N."/>
        </authorList>
    </citation>
    <scope>NUCLEOTIDE SEQUENCE [LARGE SCALE GENOMIC DNA]</scope>
    <source>
        <strain evidence="2 3">Nm22</strain>
    </source>
</reference>
<dbReference type="EMBL" id="FOCP01000018">
    <property type="protein sequence ID" value="SEN43136.1"/>
    <property type="molecule type" value="Genomic_DNA"/>
</dbReference>
<dbReference type="RefSeq" id="WP_090633301.1">
    <property type="nucleotide sequence ID" value="NZ_FOCP01000018.1"/>
</dbReference>
<name>A0A1H8GGG7_9PROT</name>
<gene>
    <name evidence="2" type="ORF">SAMN05216325_11815</name>
</gene>
<keyword evidence="1" id="KW-0472">Membrane</keyword>
<evidence type="ECO:0000256" key="1">
    <source>
        <dbReference type="SAM" id="Phobius"/>
    </source>
</evidence>
<organism evidence="2 3">
    <name type="scientific">Nitrosomonas marina</name>
    <dbReference type="NCBI Taxonomy" id="917"/>
    <lineage>
        <taxon>Bacteria</taxon>
        <taxon>Pseudomonadati</taxon>
        <taxon>Pseudomonadota</taxon>
        <taxon>Betaproteobacteria</taxon>
        <taxon>Nitrosomonadales</taxon>
        <taxon>Nitrosomonadaceae</taxon>
        <taxon>Nitrosomonas</taxon>
    </lineage>
</organism>
<dbReference type="Proteomes" id="UP000199459">
    <property type="component" value="Unassembled WGS sequence"/>
</dbReference>
<keyword evidence="1" id="KW-0812">Transmembrane</keyword>
<dbReference type="AlphaFoldDB" id="A0A1H8GGG7"/>
<proteinExistence type="predicted"/>
<accession>A0A1H8GGG7</accession>
<feature type="transmembrane region" description="Helical" evidence="1">
    <location>
        <begin position="66"/>
        <end position="89"/>
    </location>
</feature>
<protein>
    <submittedName>
        <fullName evidence="2">Uncharacterized protein</fullName>
    </submittedName>
</protein>
<keyword evidence="1" id="KW-1133">Transmembrane helix</keyword>
<evidence type="ECO:0000313" key="2">
    <source>
        <dbReference type="EMBL" id="SEN43136.1"/>
    </source>
</evidence>
<evidence type="ECO:0000313" key="3">
    <source>
        <dbReference type="Proteomes" id="UP000199459"/>
    </source>
</evidence>
<sequence length="97" mass="10666">MSEQCPKAEKIGMLEAKLDSVQSSLERLEVMIKANTETRIYQDAFKAGEKSGAKKFMFFIDTVSRVIGVCVVLGFLYAAGSAVGVAEFFTKLINSFK</sequence>